<name>A0A8F6TZT5_9RHOB</name>
<accession>A0A8F6TZT5</accession>
<gene>
    <name evidence="2" type="ORF">KYE46_05690</name>
</gene>
<dbReference type="AlphaFoldDB" id="A0A8F6TZT5"/>
<dbReference type="InterPro" id="IPR045519">
    <property type="entry name" value="DUF6476"/>
</dbReference>
<sequence length="104" mass="11142">MAEDFPEEDGPLPSNLRFLRVLVTVLTAVMILGVITIVALLVIRLGDNGQPVLVHPEVFDIPEGVATVGYSVIDGYTVIVGDDGVIRVFASDTHTLVDELILAD</sequence>
<evidence type="ECO:0000256" key="1">
    <source>
        <dbReference type="SAM" id="Phobius"/>
    </source>
</evidence>
<dbReference type="Pfam" id="PF20082">
    <property type="entry name" value="DUF6476"/>
    <property type="match status" value="1"/>
</dbReference>
<evidence type="ECO:0000313" key="2">
    <source>
        <dbReference type="EMBL" id="QXT40726.1"/>
    </source>
</evidence>
<feature type="transmembrane region" description="Helical" evidence="1">
    <location>
        <begin position="20"/>
        <end position="43"/>
    </location>
</feature>
<dbReference type="KEGG" id="gce:KYE46_05690"/>
<dbReference type="RefSeq" id="WP_219004081.1">
    <property type="nucleotide sequence ID" value="NZ_CP079194.1"/>
</dbReference>
<organism evidence="2 3">
    <name type="scientific">Gymnodinialimonas ceratoperidinii</name>
    <dbReference type="NCBI Taxonomy" id="2856823"/>
    <lineage>
        <taxon>Bacteria</taxon>
        <taxon>Pseudomonadati</taxon>
        <taxon>Pseudomonadota</taxon>
        <taxon>Alphaproteobacteria</taxon>
        <taxon>Rhodobacterales</taxon>
        <taxon>Paracoccaceae</taxon>
        <taxon>Gymnodinialimonas</taxon>
    </lineage>
</organism>
<keyword evidence="1" id="KW-0472">Membrane</keyword>
<keyword evidence="3" id="KW-1185">Reference proteome</keyword>
<protein>
    <submittedName>
        <fullName evidence="2">Uncharacterized protein</fullName>
    </submittedName>
</protein>
<keyword evidence="1" id="KW-0812">Transmembrane</keyword>
<dbReference type="Proteomes" id="UP000825009">
    <property type="component" value="Chromosome"/>
</dbReference>
<evidence type="ECO:0000313" key="3">
    <source>
        <dbReference type="Proteomes" id="UP000825009"/>
    </source>
</evidence>
<keyword evidence="1" id="KW-1133">Transmembrane helix</keyword>
<dbReference type="EMBL" id="CP079194">
    <property type="protein sequence ID" value="QXT40726.1"/>
    <property type="molecule type" value="Genomic_DNA"/>
</dbReference>
<reference evidence="2 3" key="1">
    <citation type="submission" date="2021-07" db="EMBL/GenBank/DDBJ databases">
        <title>A novel Jannaschia species isolated from marine dinoflagellate Ceratoperidinium margalefii.</title>
        <authorList>
            <person name="Jiang Y."/>
            <person name="Li Z."/>
        </authorList>
    </citation>
    <scope>NUCLEOTIDE SEQUENCE [LARGE SCALE GENOMIC DNA]</scope>
    <source>
        <strain evidence="2 3">J12C1-MA-4</strain>
    </source>
</reference>
<proteinExistence type="predicted"/>